<sequence>MQFREVLALLALATTQAFKTQSQGIVARDQDAGNPIRKVVTMMEKLAKKIEEEGKSEEDLYEKFECYCRRTTTELEQSISMAVTSPITQADIDSRKAEVDTLEAEVKKLKEDRLAEEETLKAAEGQRGKEKAQYTEEKTEDSEVLDSITKASQTLKGGAAFLQTANARMLRAIQQTPRLDASEKRQITSLLSGEAVKMDPDYVMGILSGMKEDTTEKISAASKVEADAVENFGELEASKKTEISSLLEQLERKMRRVGELKVEIVEMERSMAGAGQSLEEDKKMLAELKHSCAEKASAWEGRQKARSTELLALQETVKILDTDESHDLFRGRSASLIQVAANKDSLRERVLTLLSRAKVNDSARAPELNFLALALSGKRVDFGKIVEKIDGMVDLLKAEQQDDAGKKAYCTKQFHATELKNRSLQQEIASLTASVAQKADAVTQLVGEVKALQAGVAALDKTVAEAGENRKAEHAEFQELISSDSSALQLLGLAKQRLNQVYHASLVAVSSKSTSFEFLQMDRFGAPPPTFEGDYQAKAQESHGVISLMNTLEGDIKQEMALAKSEEANSQKEYEETLGDAASKREADLSLAAEKAKNKADLEVDLEEDKTESAGKKKEATATKEFAMNLHKECDWLLENFDLRKQARGDEKENLIRAKTVLSGM</sequence>
<evidence type="ECO:0000256" key="2">
    <source>
        <dbReference type="SAM" id="MobiDB-lite"/>
    </source>
</evidence>
<feature type="signal peptide" evidence="3">
    <location>
        <begin position="1"/>
        <end position="17"/>
    </location>
</feature>
<evidence type="ECO:0000256" key="1">
    <source>
        <dbReference type="SAM" id="Coils"/>
    </source>
</evidence>
<feature type="coiled-coil region" evidence="1">
    <location>
        <begin position="243"/>
        <end position="270"/>
    </location>
</feature>
<evidence type="ECO:0008006" key="6">
    <source>
        <dbReference type="Google" id="ProtNLM"/>
    </source>
</evidence>
<reference evidence="4" key="1">
    <citation type="submission" date="2023-08" db="EMBL/GenBank/DDBJ databases">
        <authorList>
            <person name="Chen Y."/>
            <person name="Shah S."/>
            <person name="Dougan E. K."/>
            <person name="Thang M."/>
            <person name="Chan C."/>
        </authorList>
    </citation>
    <scope>NUCLEOTIDE SEQUENCE</scope>
</reference>
<evidence type="ECO:0000256" key="3">
    <source>
        <dbReference type="SAM" id="SignalP"/>
    </source>
</evidence>
<evidence type="ECO:0000313" key="4">
    <source>
        <dbReference type="EMBL" id="CAJ1387318.1"/>
    </source>
</evidence>
<accession>A0AA36MXL5</accession>
<dbReference type="Proteomes" id="UP001178507">
    <property type="component" value="Unassembled WGS sequence"/>
</dbReference>
<feature type="compositionally biased region" description="Basic and acidic residues" evidence="2">
    <location>
        <begin position="117"/>
        <end position="137"/>
    </location>
</feature>
<keyword evidence="5" id="KW-1185">Reference proteome</keyword>
<organism evidence="4 5">
    <name type="scientific">Effrenium voratum</name>
    <dbReference type="NCBI Taxonomy" id="2562239"/>
    <lineage>
        <taxon>Eukaryota</taxon>
        <taxon>Sar</taxon>
        <taxon>Alveolata</taxon>
        <taxon>Dinophyceae</taxon>
        <taxon>Suessiales</taxon>
        <taxon>Symbiodiniaceae</taxon>
        <taxon>Effrenium</taxon>
    </lineage>
</organism>
<dbReference type="EMBL" id="CAUJNA010001502">
    <property type="protein sequence ID" value="CAJ1387318.1"/>
    <property type="molecule type" value="Genomic_DNA"/>
</dbReference>
<gene>
    <name evidence="4" type="ORF">EVOR1521_LOCUS13427</name>
</gene>
<dbReference type="AlphaFoldDB" id="A0AA36MXL5"/>
<name>A0AA36MXL5_9DINO</name>
<comment type="caution">
    <text evidence="4">The sequence shown here is derived from an EMBL/GenBank/DDBJ whole genome shotgun (WGS) entry which is preliminary data.</text>
</comment>
<evidence type="ECO:0000313" key="5">
    <source>
        <dbReference type="Proteomes" id="UP001178507"/>
    </source>
</evidence>
<protein>
    <recommendedName>
        <fullName evidence="6">Myosin heavy chain</fullName>
    </recommendedName>
</protein>
<proteinExistence type="predicted"/>
<feature type="region of interest" description="Disordered" evidence="2">
    <location>
        <begin position="117"/>
        <end position="142"/>
    </location>
</feature>
<keyword evidence="1" id="KW-0175">Coiled coil</keyword>
<keyword evidence="3" id="KW-0732">Signal</keyword>
<feature type="chain" id="PRO_5041303919" description="Myosin heavy chain" evidence="3">
    <location>
        <begin position="18"/>
        <end position="665"/>
    </location>
</feature>